<dbReference type="RefSeq" id="WP_066183496.1">
    <property type="nucleotide sequence ID" value="NZ_LQZT01000048.1"/>
</dbReference>
<feature type="region of interest" description="Disordered" evidence="1">
    <location>
        <begin position="30"/>
        <end position="65"/>
    </location>
</feature>
<dbReference type="EMBL" id="LQZT01000048">
    <property type="protein sequence ID" value="OCW56105.1"/>
    <property type="molecule type" value="Genomic_DNA"/>
</dbReference>
<dbReference type="NCBIfam" id="TIGR04360">
    <property type="entry name" value="other_trbK"/>
    <property type="match status" value="1"/>
</dbReference>
<dbReference type="AlphaFoldDB" id="A0A1C1YRG5"/>
<evidence type="ECO:0000313" key="3">
    <source>
        <dbReference type="Proteomes" id="UP000094795"/>
    </source>
</evidence>
<comment type="caution">
    <text evidence="2">The sequence shown here is derived from an EMBL/GenBank/DDBJ whole genome shotgun (WGS) entry which is preliminary data.</text>
</comment>
<proteinExistence type="predicted"/>
<dbReference type="OrthoDB" id="9815800at2"/>
<dbReference type="STRING" id="1480615.AWJ14_12935"/>
<reference evidence="2 3" key="1">
    <citation type="submission" date="2015-12" db="EMBL/GenBank/DDBJ databases">
        <authorList>
            <person name="Shamseldin A."/>
            <person name="Moawad H."/>
            <person name="Abd El-Rahim W.M."/>
            <person name="Sadowsky M.J."/>
        </authorList>
    </citation>
    <scope>NUCLEOTIDE SEQUENCE [LARGE SCALE GENOMIC DNA]</scope>
    <source>
        <strain evidence="2 3">JC234</strain>
    </source>
</reference>
<gene>
    <name evidence="2" type="ORF">AWJ14_12935</name>
</gene>
<name>A0A1C1YRG5_9HYPH</name>
<organism evidence="2 3">
    <name type="scientific">Hoeflea olei</name>
    <dbReference type="NCBI Taxonomy" id="1480615"/>
    <lineage>
        <taxon>Bacteria</taxon>
        <taxon>Pseudomonadati</taxon>
        <taxon>Pseudomonadota</taxon>
        <taxon>Alphaproteobacteria</taxon>
        <taxon>Hyphomicrobiales</taxon>
        <taxon>Rhizobiaceae</taxon>
        <taxon>Hoeflea</taxon>
    </lineage>
</organism>
<protein>
    <submittedName>
        <fullName evidence="2">Conjugal transfer protein TrbK</fullName>
    </submittedName>
</protein>
<dbReference type="InterPro" id="IPR027587">
    <property type="entry name" value="TrbK"/>
</dbReference>
<accession>A0A1C1YRG5</accession>
<evidence type="ECO:0000313" key="2">
    <source>
        <dbReference type="EMBL" id="OCW56105.1"/>
    </source>
</evidence>
<sequence length="95" mass="10376">MDGKMLARLGAIVFVAVALTATVIELTRKEDASASSPVRLHQPASDPLREGQRRCQQLGQKAAEDGECMRVWAETRDRFLGRTPAPSSPLRTEGN</sequence>
<dbReference type="Proteomes" id="UP000094795">
    <property type="component" value="Unassembled WGS sequence"/>
</dbReference>
<keyword evidence="3" id="KW-1185">Reference proteome</keyword>
<evidence type="ECO:0000256" key="1">
    <source>
        <dbReference type="SAM" id="MobiDB-lite"/>
    </source>
</evidence>
<dbReference type="Pfam" id="PF20084">
    <property type="entry name" value="TrbK"/>
    <property type="match status" value="1"/>
</dbReference>